<organism evidence="6 7">
    <name type="scientific">Gossypium stocksii</name>
    <dbReference type="NCBI Taxonomy" id="47602"/>
    <lineage>
        <taxon>Eukaryota</taxon>
        <taxon>Viridiplantae</taxon>
        <taxon>Streptophyta</taxon>
        <taxon>Embryophyta</taxon>
        <taxon>Tracheophyta</taxon>
        <taxon>Spermatophyta</taxon>
        <taxon>Magnoliopsida</taxon>
        <taxon>eudicotyledons</taxon>
        <taxon>Gunneridae</taxon>
        <taxon>Pentapetalae</taxon>
        <taxon>rosids</taxon>
        <taxon>malvids</taxon>
        <taxon>Malvales</taxon>
        <taxon>Malvaceae</taxon>
        <taxon>Malvoideae</taxon>
        <taxon>Gossypium</taxon>
    </lineage>
</organism>
<keyword evidence="2 4" id="KW-0804">Transcription</keyword>
<name>A0A9D3VZ21_9ROSI</name>
<dbReference type="InterPro" id="IPR025610">
    <property type="entry name" value="MYC/MYB_N"/>
</dbReference>
<evidence type="ECO:0000256" key="4">
    <source>
        <dbReference type="RuleBase" id="RU369104"/>
    </source>
</evidence>
<evidence type="ECO:0000313" key="7">
    <source>
        <dbReference type="Proteomes" id="UP000828251"/>
    </source>
</evidence>
<dbReference type="PANTHER" id="PTHR11514">
    <property type="entry name" value="MYC"/>
    <property type="match status" value="1"/>
</dbReference>
<dbReference type="OrthoDB" id="1926382at2759"/>
<evidence type="ECO:0000256" key="1">
    <source>
        <dbReference type="ARBA" id="ARBA00023015"/>
    </source>
</evidence>
<dbReference type="GO" id="GO:0003700">
    <property type="term" value="F:DNA-binding transcription factor activity"/>
    <property type="evidence" value="ECO:0007669"/>
    <property type="project" value="InterPro"/>
</dbReference>
<comment type="subcellular location">
    <subcellularLocation>
        <location evidence="4">Nucleus</location>
    </subcellularLocation>
</comment>
<reference evidence="6 7" key="1">
    <citation type="journal article" date="2021" name="Plant Biotechnol. J.">
        <title>Multi-omics assisted identification of the key and species-specific regulatory components of drought-tolerant mechanisms in Gossypium stocksii.</title>
        <authorList>
            <person name="Yu D."/>
            <person name="Ke L."/>
            <person name="Zhang D."/>
            <person name="Wu Y."/>
            <person name="Sun Y."/>
            <person name="Mei J."/>
            <person name="Sun J."/>
            <person name="Sun Y."/>
        </authorList>
    </citation>
    <scope>NUCLEOTIDE SEQUENCE [LARGE SCALE GENOMIC DNA]</scope>
    <source>
        <strain evidence="7">cv. E1</strain>
        <tissue evidence="6">Leaf</tissue>
    </source>
</reference>
<dbReference type="Pfam" id="PF14215">
    <property type="entry name" value="bHLH-MYC_N"/>
    <property type="match status" value="1"/>
</dbReference>
<evidence type="ECO:0000256" key="2">
    <source>
        <dbReference type="ARBA" id="ARBA00023163"/>
    </source>
</evidence>
<gene>
    <name evidence="6" type="ORF">J1N35_009732</name>
</gene>
<dbReference type="GO" id="GO:0005634">
    <property type="term" value="C:nucleus"/>
    <property type="evidence" value="ECO:0007669"/>
    <property type="project" value="UniProtKB-SubCell"/>
</dbReference>
<dbReference type="GO" id="GO:0000976">
    <property type="term" value="F:transcription cis-regulatory region binding"/>
    <property type="evidence" value="ECO:0007669"/>
    <property type="project" value="TreeGrafter"/>
</dbReference>
<comment type="caution">
    <text evidence="6">The sequence shown here is derived from an EMBL/GenBank/DDBJ whole genome shotgun (WGS) entry which is preliminary data.</text>
</comment>
<evidence type="ECO:0000259" key="5">
    <source>
        <dbReference type="Pfam" id="PF14215"/>
    </source>
</evidence>
<dbReference type="EMBL" id="JAIQCV010000004">
    <property type="protein sequence ID" value="KAH1105964.1"/>
    <property type="molecule type" value="Genomic_DNA"/>
</dbReference>
<dbReference type="InterPro" id="IPR045084">
    <property type="entry name" value="AIB/MYC-like"/>
</dbReference>
<dbReference type="Proteomes" id="UP000828251">
    <property type="component" value="Unassembled WGS sequence"/>
</dbReference>
<dbReference type="PANTHER" id="PTHR11514:SF43">
    <property type="entry name" value="TRANSCRIPTION FACTOR MYC2"/>
    <property type="match status" value="1"/>
</dbReference>
<dbReference type="AlphaFoldDB" id="A0A9D3VZ21"/>
<feature type="domain" description="Transcription factor MYC/MYB N-terminal" evidence="5">
    <location>
        <begin position="22"/>
        <end position="113"/>
    </location>
</feature>
<proteinExistence type="predicted"/>
<keyword evidence="3 4" id="KW-0539">Nucleus</keyword>
<keyword evidence="1 4" id="KW-0805">Transcription regulation</keyword>
<protein>
    <recommendedName>
        <fullName evidence="4">Transcription factor</fullName>
        <shortName evidence="4">bHLH transcription factor</shortName>
    </recommendedName>
    <alternativeName>
        <fullName evidence="4">Basic helix-loop-helix protein</fullName>
    </alternativeName>
</protein>
<accession>A0A9D3VZ21</accession>
<sequence length="118" mass="13421">MEIRSEKNNIKSLLTSQSLIEISYGDGYYKGEKDKGKRKLKTSSVVVEQEHRKKVLRKLNSLIFDDAVDEEVTDTEWFFLVSMTQSFVNGSELPGQALFNSTPIWVVGSKRLVSLTCE</sequence>
<evidence type="ECO:0000256" key="3">
    <source>
        <dbReference type="ARBA" id="ARBA00023242"/>
    </source>
</evidence>
<keyword evidence="7" id="KW-1185">Reference proteome</keyword>
<evidence type="ECO:0000313" key="6">
    <source>
        <dbReference type="EMBL" id="KAH1105964.1"/>
    </source>
</evidence>